<reference evidence="4" key="2">
    <citation type="submission" date="2020-09" db="EMBL/GenBank/DDBJ databases">
        <authorList>
            <person name="Sun Q."/>
            <person name="Kim S."/>
        </authorList>
    </citation>
    <scope>NUCLEOTIDE SEQUENCE</scope>
    <source>
        <strain evidence="4">KCTC 42650</strain>
    </source>
</reference>
<dbReference type="RefSeq" id="WP_189679533.1">
    <property type="nucleotide sequence ID" value="NZ_BNCJ01000003.1"/>
</dbReference>
<keyword evidence="1" id="KW-0201">Cytochrome c-type biogenesis</keyword>
<evidence type="ECO:0000256" key="1">
    <source>
        <dbReference type="ARBA" id="ARBA00022748"/>
    </source>
</evidence>
<keyword evidence="3" id="KW-0732">Signal</keyword>
<dbReference type="SUPFAM" id="SSF48452">
    <property type="entry name" value="TPR-like"/>
    <property type="match status" value="1"/>
</dbReference>
<organism evidence="4 5">
    <name type="scientific">Seohaeicola zhoushanensis</name>
    <dbReference type="NCBI Taxonomy" id="1569283"/>
    <lineage>
        <taxon>Bacteria</taxon>
        <taxon>Pseudomonadati</taxon>
        <taxon>Pseudomonadota</taxon>
        <taxon>Alphaproteobacteria</taxon>
        <taxon>Rhodobacterales</taxon>
        <taxon>Roseobacteraceae</taxon>
        <taxon>Seohaeicola</taxon>
    </lineage>
</organism>
<feature type="compositionally biased region" description="Low complexity" evidence="2">
    <location>
        <begin position="139"/>
        <end position="149"/>
    </location>
</feature>
<dbReference type="EMBL" id="BNCJ01000003">
    <property type="protein sequence ID" value="GHF45124.1"/>
    <property type="molecule type" value="Genomic_DNA"/>
</dbReference>
<evidence type="ECO:0000313" key="4">
    <source>
        <dbReference type="EMBL" id="GHF45124.1"/>
    </source>
</evidence>
<reference evidence="4" key="1">
    <citation type="journal article" date="2014" name="Int. J. Syst. Evol. Microbiol.">
        <title>Complete genome sequence of Corynebacterium casei LMG S-19264T (=DSM 44701T), isolated from a smear-ripened cheese.</title>
        <authorList>
            <consortium name="US DOE Joint Genome Institute (JGI-PGF)"/>
            <person name="Walter F."/>
            <person name="Albersmeier A."/>
            <person name="Kalinowski J."/>
            <person name="Ruckert C."/>
        </authorList>
    </citation>
    <scope>NUCLEOTIDE SEQUENCE</scope>
    <source>
        <strain evidence="4">KCTC 42650</strain>
    </source>
</reference>
<protein>
    <submittedName>
        <fullName evidence="4">C-type cytochrome biogenesis protein CcmI</fullName>
    </submittedName>
</protein>
<evidence type="ECO:0000256" key="3">
    <source>
        <dbReference type="SAM" id="SignalP"/>
    </source>
</evidence>
<feature type="signal peptide" evidence="3">
    <location>
        <begin position="1"/>
        <end position="21"/>
    </location>
</feature>
<accession>A0A8J3GWQ2</accession>
<comment type="caution">
    <text evidence="4">The sequence shown here is derived from an EMBL/GenBank/DDBJ whole genome shotgun (WGS) entry which is preliminary data.</text>
</comment>
<dbReference type="Gene3D" id="1.25.40.10">
    <property type="entry name" value="Tetratricopeptide repeat domain"/>
    <property type="match status" value="1"/>
</dbReference>
<proteinExistence type="predicted"/>
<gene>
    <name evidence="4" type="ORF">GCM10017056_15890</name>
</gene>
<feature type="chain" id="PRO_5035266837" evidence="3">
    <location>
        <begin position="22"/>
        <end position="407"/>
    </location>
</feature>
<dbReference type="InterPro" id="IPR011990">
    <property type="entry name" value="TPR-like_helical_dom_sf"/>
</dbReference>
<evidence type="ECO:0000256" key="2">
    <source>
        <dbReference type="SAM" id="MobiDB-lite"/>
    </source>
</evidence>
<dbReference type="Proteomes" id="UP000626220">
    <property type="component" value="Unassembled WGS sequence"/>
</dbReference>
<dbReference type="GO" id="GO:0017004">
    <property type="term" value="P:cytochrome complex assembly"/>
    <property type="evidence" value="ECO:0007669"/>
    <property type="project" value="UniProtKB-KW"/>
</dbReference>
<dbReference type="InterPro" id="IPR017560">
    <property type="entry name" value="Cyt_c_biogenesis_CcmI"/>
</dbReference>
<name>A0A8J3GWQ2_9RHOB</name>
<dbReference type="NCBIfam" id="TIGR03142">
    <property type="entry name" value="cytochro_ccmI"/>
    <property type="match status" value="1"/>
</dbReference>
<sequence length="407" mass="42226">MTFWILALLIALAAAGLPALALLRARTAAADAPAAFDLAVYRGQLAEVDRDLARGVIGPEDAERVRAEIGRRVLAADAERQAAAPVAATATTPLLAGALVLALAAGSLALYNRLGAPGYPDLSLKARIAAADTLRQSRPGQAEAEAQAPAAPPLANPGPDYLALVQKLRDTVAARPDDLEGHSLLARHEVATGNMTAAYAAQKRVIELKGDNATAQDYTTLADMLILAAGGYVSPEAERALDAALAREPANGIARYYTGLMMAQTGRPDIAFRIWNQLLSQSRPDAPWVAPIRGQIEEAAARAGVDYELPPLPGDRGPTAADVQAAAGMNAGDRQEMIRGMVEGLAARLAEEGGPPAEWAKLINALGVLGETDRARAIAAEARTAFNGDAAALEQIEAAARAAGVAE</sequence>
<keyword evidence="5" id="KW-1185">Reference proteome</keyword>
<evidence type="ECO:0000313" key="5">
    <source>
        <dbReference type="Proteomes" id="UP000626220"/>
    </source>
</evidence>
<feature type="region of interest" description="Disordered" evidence="2">
    <location>
        <begin position="135"/>
        <end position="155"/>
    </location>
</feature>
<dbReference type="AlphaFoldDB" id="A0A8J3GWQ2"/>